<dbReference type="RefSeq" id="WP_221030299.1">
    <property type="nucleotide sequence ID" value="NZ_CP139781.1"/>
</dbReference>
<keyword evidence="3" id="KW-1185">Reference proteome</keyword>
<keyword evidence="1" id="KW-0732">Signal</keyword>
<gene>
    <name evidence="2" type="ORF">K1X11_022210</name>
</gene>
<proteinExistence type="predicted"/>
<organism evidence="2 3">
    <name type="scientific">Actomonas aquatica</name>
    <dbReference type="NCBI Taxonomy" id="2866162"/>
    <lineage>
        <taxon>Bacteria</taxon>
        <taxon>Pseudomonadati</taxon>
        <taxon>Verrucomicrobiota</taxon>
        <taxon>Opitutia</taxon>
        <taxon>Opitutales</taxon>
        <taxon>Opitutaceae</taxon>
        <taxon>Actomonas</taxon>
    </lineage>
</organism>
<reference evidence="2 3" key="1">
    <citation type="submission" date="2021-08" db="EMBL/GenBank/DDBJ databases">
        <authorList>
            <person name="Zhang D."/>
            <person name="Zhang A."/>
            <person name="Wang L."/>
        </authorList>
    </citation>
    <scope>NUCLEOTIDE SEQUENCE [LARGE SCALE GENOMIC DNA]</scope>
    <source>
        <strain evidence="2 3">WL0086</strain>
    </source>
</reference>
<dbReference type="EMBL" id="CP139781">
    <property type="protein sequence ID" value="WRQ87539.1"/>
    <property type="molecule type" value="Genomic_DNA"/>
</dbReference>
<sequence>MMLTPLSFLATFRRIWCLGLLGVFASAATSALHADIEDMAVVGVTDMTEEGRKRPQVTPENPVYYQAVTAGYTDFGRPMAGEREPDHDRFLQVILRALKKQGYLPAHGDQHPTIVLGFSWGSVRGDLGGALAALGGDKLDLMDVVKQPVGLDPKQWLRGLRSEKADRVLEMAKNDLFMMNIVAYDREALIRGRKVPLWHTRISSPARGVWAADALPRIVEVGAPIIGRETKTPELTTVREAFGKEGSIEIGELTVVDEEFDLNEIQLLDMTKDDGSSESGAAGGK</sequence>
<reference evidence="2 3" key="2">
    <citation type="submission" date="2023-12" db="EMBL/GenBank/DDBJ databases">
        <title>Description of an unclassified Opitutus bacterium of Verrucomicrobiota.</title>
        <authorList>
            <person name="Zhang D.-F."/>
        </authorList>
    </citation>
    <scope>NUCLEOTIDE SEQUENCE [LARGE SCALE GENOMIC DNA]</scope>
    <source>
        <strain evidence="2 3">WL0086</strain>
    </source>
</reference>
<evidence type="ECO:0000313" key="2">
    <source>
        <dbReference type="EMBL" id="WRQ87539.1"/>
    </source>
</evidence>
<evidence type="ECO:0000256" key="1">
    <source>
        <dbReference type="SAM" id="SignalP"/>
    </source>
</evidence>
<dbReference type="Proteomes" id="UP000738431">
    <property type="component" value="Chromosome"/>
</dbReference>
<feature type="signal peptide" evidence="1">
    <location>
        <begin position="1"/>
        <end position="34"/>
    </location>
</feature>
<accession>A0ABZ1C740</accession>
<protein>
    <submittedName>
        <fullName evidence="2">Uncharacterized protein</fullName>
    </submittedName>
</protein>
<feature type="chain" id="PRO_5045191321" evidence="1">
    <location>
        <begin position="35"/>
        <end position="285"/>
    </location>
</feature>
<evidence type="ECO:0000313" key="3">
    <source>
        <dbReference type="Proteomes" id="UP000738431"/>
    </source>
</evidence>
<name>A0ABZ1C740_9BACT</name>